<evidence type="ECO:0000313" key="2">
    <source>
        <dbReference type="Proteomes" id="UP000033664"/>
    </source>
</evidence>
<gene>
    <name evidence="1" type="ORF">TW72_18700</name>
</gene>
<sequence>MENVIVVVASFANEADLARFCFYIDFETRPDFEDEVPEHEQTLFALCEELSMPYEKISQGLQIQYDFLNMPEPNEQLAAMGALATALNAKAFACTWRDEYGVGAGVLKAGAYEPVAGEPTDNQDKNIAKRLKKQSLDEVAAYLIEQQLKNS</sequence>
<evidence type="ECO:0000313" key="1">
    <source>
        <dbReference type="EMBL" id="KJY94527.1"/>
    </source>
</evidence>
<comment type="caution">
    <text evidence="1">The sequence shown here is derived from an EMBL/GenBank/DDBJ whole genome shotgun (WGS) entry which is preliminary data.</text>
</comment>
<protein>
    <submittedName>
        <fullName evidence="1">Uncharacterized protein</fullName>
    </submittedName>
</protein>
<proteinExistence type="predicted"/>
<organism evidence="1 2">
    <name type="scientific">Pseudoalteromonas ruthenica</name>
    <dbReference type="NCBI Taxonomy" id="151081"/>
    <lineage>
        <taxon>Bacteria</taxon>
        <taxon>Pseudomonadati</taxon>
        <taxon>Pseudomonadota</taxon>
        <taxon>Gammaproteobacteria</taxon>
        <taxon>Alteromonadales</taxon>
        <taxon>Pseudoalteromonadaceae</taxon>
        <taxon>Pseudoalteromonas</taxon>
    </lineage>
</organism>
<dbReference type="Proteomes" id="UP000033664">
    <property type="component" value="Unassembled WGS sequence"/>
</dbReference>
<keyword evidence="2" id="KW-1185">Reference proteome</keyword>
<dbReference type="PATRIC" id="fig|151081.8.peg.3710"/>
<dbReference type="EMBL" id="JXXZ01000035">
    <property type="protein sequence ID" value="KJY94527.1"/>
    <property type="molecule type" value="Genomic_DNA"/>
</dbReference>
<dbReference type="RefSeq" id="WP_045980628.1">
    <property type="nucleotide sequence ID" value="NZ_JXXY01000027.1"/>
</dbReference>
<dbReference type="AlphaFoldDB" id="A0A0F4PJY3"/>
<name>A0A0F4PJY3_9GAMM</name>
<accession>A0A0F4PJY3</accession>
<dbReference type="GeneID" id="58230527"/>
<reference evidence="1 2" key="1">
    <citation type="journal article" date="2015" name="BMC Genomics">
        <title>Genome mining reveals unlocked bioactive potential of marine Gram-negative bacteria.</title>
        <authorList>
            <person name="Machado H."/>
            <person name="Sonnenschein E.C."/>
            <person name="Melchiorsen J."/>
            <person name="Gram L."/>
        </authorList>
    </citation>
    <scope>NUCLEOTIDE SEQUENCE [LARGE SCALE GENOMIC DNA]</scope>
    <source>
        <strain evidence="1 2">S3137</strain>
    </source>
</reference>